<sequence>MATDIAGLFGVNPQMYEQNVSNQALDRGIQLANLSPSDRAQANLYAAGAQLGRGIGGALGGEDPQLKIIGLRQQVSQNMNPNDLNSVQQAAETLARAGDQQGALTLADYLRKAQESQALIFQRMKERAAADPIQQLLRSGKFTAQSVSDYDKSGNIKDLREIEKLPKEPTPLDIQKAQEYRQSLIDAKAPPAQIAEVDAYIKGISTGKGTQITTVLPGARELVDIPAFRAKVQSTIEPQSKVVFATDNALTALNDSIATGNFASFRAAKTQFARAISGAGDLSQRELKAAGADPSLLGNVGDYISELFTSTPTLDTQNKIKKTLEAIRTVSVRKANAEIDRQQKIALLQPGYSPAAVATALDFPEFKQPTAAPSAGGPFNDAEKERRYQEWKKGGKP</sequence>
<accession>A0A6J5SJ74</accession>
<dbReference type="EMBL" id="LR797409">
    <property type="protein sequence ID" value="CAB4214339.1"/>
    <property type="molecule type" value="Genomic_DNA"/>
</dbReference>
<feature type="compositionally biased region" description="Basic and acidic residues" evidence="1">
    <location>
        <begin position="381"/>
        <end position="397"/>
    </location>
</feature>
<proteinExistence type="predicted"/>
<reference evidence="2" key="1">
    <citation type="submission" date="2020-05" db="EMBL/GenBank/DDBJ databases">
        <authorList>
            <person name="Chiriac C."/>
            <person name="Salcher M."/>
            <person name="Ghai R."/>
            <person name="Kavagutti S V."/>
        </authorList>
    </citation>
    <scope>NUCLEOTIDE SEQUENCE</scope>
</reference>
<name>A0A6J5SJ74_9CAUD</name>
<organism evidence="2">
    <name type="scientific">uncultured Caudovirales phage</name>
    <dbReference type="NCBI Taxonomy" id="2100421"/>
    <lineage>
        <taxon>Viruses</taxon>
        <taxon>Duplodnaviria</taxon>
        <taxon>Heunggongvirae</taxon>
        <taxon>Uroviricota</taxon>
        <taxon>Caudoviricetes</taxon>
        <taxon>Peduoviridae</taxon>
        <taxon>Maltschvirus</taxon>
        <taxon>Maltschvirus maltsch</taxon>
    </lineage>
</organism>
<feature type="region of interest" description="Disordered" evidence="1">
    <location>
        <begin position="367"/>
        <end position="397"/>
    </location>
</feature>
<evidence type="ECO:0000313" key="2">
    <source>
        <dbReference type="EMBL" id="CAB4214339.1"/>
    </source>
</evidence>
<gene>
    <name evidence="2" type="ORF">UFOVP1457_35</name>
</gene>
<evidence type="ECO:0000256" key="1">
    <source>
        <dbReference type="SAM" id="MobiDB-lite"/>
    </source>
</evidence>
<protein>
    <submittedName>
        <fullName evidence="2">Uncharacterized protein</fullName>
    </submittedName>
</protein>